<dbReference type="AlphaFoldDB" id="A0A0E9UUA0"/>
<organism evidence="1">
    <name type="scientific">Anguilla anguilla</name>
    <name type="common">European freshwater eel</name>
    <name type="synonym">Muraena anguilla</name>
    <dbReference type="NCBI Taxonomy" id="7936"/>
    <lineage>
        <taxon>Eukaryota</taxon>
        <taxon>Metazoa</taxon>
        <taxon>Chordata</taxon>
        <taxon>Craniata</taxon>
        <taxon>Vertebrata</taxon>
        <taxon>Euteleostomi</taxon>
        <taxon>Actinopterygii</taxon>
        <taxon>Neopterygii</taxon>
        <taxon>Teleostei</taxon>
        <taxon>Anguilliformes</taxon>
        <taxon>Anguillidae</taxon>
        <taxon>Anguilla</taxon>
    </lineage>
</organism>
<sequence length="21" mass="2513">MVIKTVPKLYKTTMKMCLERV</sequence>
<proteinExistence type="predicted"/>
<evidence type="ECO:0000313" key="1">
    <source>
        <dbReference type="EMBL" id="JAH68765.1"/>
    </source>
</evidence>
<dbReference type="EMBL" id="GBXM01028960">
    <property type="protein sequence ID" value="JAH79617.1"/>
    <property type="molecule type" value="Transcribed_RNA"/>
</dbReference>
<reference evidence="1" key="2">
    <citation type="journal article" date="2015" name="Fish Shellfish Immunol.">
        <title>Early steps in the European eel (Anguilla anguilla)-Vibrio vulnificus interaction in the gills: Role of the RtxA13 toxin.</title>
        <authorList>
            <person name="Callol A."/>
            <person name="Pajuelo D."/>
            <person name="Ebbesson L."/>
            <person name="Teles M."/>
            <person name="MacKenzie S."/>
            <person name="Amaro C."/>
        </authorList>
    </citation>
    <scope>NUCLEOTIDE SEQUENCE</scope>
</reference>
<dbReference type="EMBL" id="GBXM01027195">
    <property type="protein sequence ID" value="JAH81382.1"/>
    <property type="molecule type" value="Transcribed_RNA"/>
</dbReference>
<accession>A0A0E9UUA0</accession>
<dbReference type="EMBL" id="GBXM01037453">
    <property type="protein sequence ID" value="JAH71124.1"/>
    <property type="molecule type" value="Transcribed_RNA"/>
</dbReference>
<dbReference type="EMBL" id="GBXM01039812">
    <property type="protein sequence ID" value="JAH68765.1"/>
    <property type="molecule type" value="Transcribed_RNA"/>
</dbReference>
<reference evidence="1" key="1">
    <citation type="submission" date="2014-11" db="EMBL/GenBank/DDBJ databases">
        <authorList>
            <person name="Amaro Gonzalez C."/>
        </authorList>
    </citation>
    <scope>NUCLEOTIDE SEQUENCE</scope>
</reference>
<protein>
    <submittedName>
        <fullName evidence="1">Uncharacterized protein</fullName>
    </submittedName>
</protein>
<name>A0A0E9UUA0_ANGAN</name>